<sequence>MFHPIRQDRFDAKSNVVHDVLIKDDPLLPMIEGVFFVQKTQANEALGALFLQFDRSTRTPGEDESAK</sequence>
<protein>
    <submittedName>
        <fullName evidence="1">Uncharacterized protein</fullName>
    </submittedName>
</protein>
<proteinExistence type="predicted"/>
<dbReference type="Proteomes" id="UP000000692">
    <property type="component" value="Plasmid 1"/>
</dbReference>
<dbReference type="KEGG" id="kvl:KVU_PA0116"/>
<dbReference type="EMBL" id="CP002019">
    <property type="protein sequence ID" value="AEM42536.1"/>
    <property type="molecule type" value="Genomic_DNA"/>
</dbReference>
<keyword evidence="1" id="KW-0614">Plasmid</keyword>
<dbReference type="HOGENOM" id="CLU_2806728_0_0_5"/>
<geneLocation type="plasmid" evidence="2">
    <name>pKVU_100</name>
</geneLocation>
<name>F9YAY4_KETVW</name>
<evidence type="ECO:0000313" key="1">
    <source>
        <dbReference type="EMBL" id="AEM42536.1"/>
    </source>
</evidence>
<organism evidence="1 2">
    <name type="scientific">Ketogulonicigenium vulgare (strain WSH-001)</name>
    <dbReference type="NCBI Taxonomy" id="759362"/>
    <lineage>
        <taxon>Bacteria</taxon>
        <taxon>Pseudomonadati</taxon>
        <taxon>Pseudomonadota</taxon>
        <taxon>Alphaproteobacteria</taxon>
        <taxon>Rhodobacterales</taxon>
        <taxon>Roseobacteraceae</taxon>
        <taxon>Ketogulonicigenium</taxon>
    </lineage>
</organism>
<reference evidence="1 2" key="1">
    <citation type="journal article" date="2011" name="J. Bacteriol.">
        <title>Complete genome sequence of the industrial strain Ketogulonicigenium vulgare WSH-001.</title>
        <authorList>
            <person name="Liu L."/>
            <person name="Li Y."/>
            <person name="Zhang J."/>
            <person name="Zhou Z."/>
            <person name="Liu J."/>
            <person name="Li X."/>
            <person name="Zhou J."/>
            <person name="Du G."/>
            <person name="Wang L."/>
            <person name="Chen J."/>
        </authorList>
    </citation>
    <scope>NUCLEOTIDE SEQUENCE [LARGE SCALE GENOMIC DNA]</scope>
    <source>
        <strain evidence="1 2">WSH-001</strain>
        <plasmid evidence="2">pKVU_100</plasmid>
    </source>
</reference>
<evidence type="ECO:0000313" key="2">
    <source>
        <dbReference type="Proteomes" id="UP000000692"/>
    </source>
</evidence>
<gene>
    <name evidence="1" type="ordered locus">KVU_PA0116</name>
</gene>
<keyword evidence="2" id="KW-1185">Reference proteome</keyword>
<dbReference type="AlphaFoldDB" id="F9YAY4"/>
<accession>F9YAY4</accession>